<dbReference type="Pfam" id="PF00994">
    <property type="entry name" value="MoCF_biosynth"/>
    <property type="match status" value="1"/>
</dbReference>
<dbReference type="Pfam" id="PF18146">
    <property type="entry name" value="CinA_KH"/>
    <property type="match status" value="1"/>
</dbReference>
<dbReference type="InterPro" id="IPR008135">
    <property type="entry name" value="Competence-induced_CinA"/>
</dbReference>
<dbReference type="OrthoDB" id="9801454at2"/>
<evidence type="ECO:0000313" key="3">
    <source>
        <dbReference type="EMBL" id="TSB46471.1"/>
    </source>
</evidence>
<dbReference type="InterPro" id="IPR036653">
    <property type="entry name" value="CinA-like_C"/>
</dbReference>
<dbReference type="PANTHER" id="PTHR13939:SF0">
    <property type="entry name" value="NMN AMIDOHYDROLASE-LIKE PROTEIN YFAY"/>
    <property type="match status" value="1"/>
</dbReference>
<dbReference type="InterPro" id="IPR001453">
    <property type="entry name" value="MoaB/Mog_dom"/>
</dbReference>
<evidence type="ECO:0000256" key="1">
    <source>
        <dbReference type="HAMAP-Rule" id="MF_00226"/>
    </source>
</evidence>
<dbReference type="HAMAP" id="MF_00226_B">
    <property type="entry name" value="CinA_B"/>
    <property type="match status" value="1"/>
</dbReference>
<feature type="domain" description="MoaB/Mog" evidence="2">
    <location>
        <begin position="4"/>
        <end position="171"/>
    </location>
</feature>
<dbReference type="Gene3D" id="3.40.980.10">
    <property type="entry name" value="MoaB/Mog-like domain"/>
    <property type="match status" value="1"/>
</dbReference>
<reference evidence="3 4" key="1">
    <citation type="submission" date="2019-07" db="EMBL/GenBank/DDBJ databases">
        <authorList>
            <person name="Park Y.J."/>
            <person name="Jeong S.E."/>
            <person name="Jung H.S."/>
        </authorList>
    </citation>
    <scope>NUCLEOTIDE SEQUENCE [LARGE SCALE GENOMIC DNA]</scope>
    <source>
        <strain evidence="4">P16(2019)</strain>
    </source>
</reference>
<dbReference type="PANTHER" id="PTHR13939">
    <property type="entry name" value="NICOTINAMIDE-NUCLEOTIDE AMIDOHYDROLASE PNCC"/>
    <property type="match status" value="1"/>
</dbReference>
<dbReference type="SMART" id="SM00852">
    <property type="entry name" value="MoCF_biosynth"/>
    <property type="match status" value="1"/>
</dbReference>
<dbReference type="InterPro" id="IPR036425">
    <property type="entry name" value="MoaB/Mog-like_dom_sf"/>
</dbReference>
<dbReference type="PIRSF" id="PIRSF006728">
    <property type="entry name" value="CinA"/>
    <property type="match status" value="1"/>
</dbReference>
<dbReference type="SUPFAM" id="SSF142433">
    <property type="entry name" value="CinA-like"/>
    <property type="match status" value="1"/>
</dbReference>
<dbReference type="EMBL" id="VLXZ01000006">
    <property type="protein sequence ID" value="TSB46471.1"/>
    <property type="molecule type" value="Genomic_DNA"/>
</dbReference>
<dbReference type="RefSeq" id="WP_143848918.1">
    <property type="nucleotide sequence ID" value="NZ_VLXZ01000006.1"/>
</dbReference>
<dbReference type="Pfam" id="PF02464">
    <property type="entry name" value="CinA"/>
    <property type="match status" value="1"/>
</dbReference>
<keyword evidence="4" id="KW-1185">Reference proteome</keyword>
<dbReference type="SUPFAM" id="SSF53218">
    <property type="entry name" value="Molybdenum cofactor biosynthesis proteins"/>
    <property type="match status" value="1"/>
</dbReference>
<dbReference type="NCBIfam" id="TIGR00177">
    <property type="entry name" value="molyb_syn"/>
    <property type="match status" value="1"/>
</dbReference>
<dbReference type="Gene3D" id="3.30.70.2860">
    <property type="match status" value="1"/>
</dbReference>
<gene>
    <name evidence="1" type="primary">cinA</name>
    <name evidence="3" type="ORF">FN960_11770</name>
</gene>
<dbReference type="InterPro" id="IPR008136">
    <property type="entry name" value="CinA_C"/>
</dbReference>
<dbReference type="NCBIfam" id="TIGR00199">
    <property type="entry name" value="PncC_domain"/>
    <property type="match status" value="1"/>
</dbReference>
<comment type="caution">
    <text evidence="3">The sequence shown here is derived from an EMBL/GenBank/DDBJ whole genome shotgun (WGS) entry which is preliminary data.</text>
</comment>
<dbReference type="InterPro" id="IPR041424">
    <property type="entry name" value="CinA_KH"/>
</dbReference>
<comment type="similarity">
    <text evidence="1">Belongs to the CinA family.</text>
</comment>
<protein>
    <recommendedName>
        <fullName evidence="1">Putative competence-damage inducible protein</fullName>
    </recommendedName>
</protein>
<proteinExistence type="inferred from homology"/>
<dbReference type="Gene3D" id="3.90.950.20">
    <property type="entry name" value="CinA-like"/>
    <property type="match status" value="1"/>
</dbReference>
<dbReference type="NCBIfam" id="TIGR00200">
    <property type="entry name" value="cinA_nterm"/>
    <property type="match status" value="1"/>
</dbReference>
<name>A0A553ZYE7_9BACI</name>
<dbReference type="AlphaFoldDB" id="A0A553ZYE7"/>
<accession>A0A553ZYE7</accession>
<evidence type="ECO:0000259" key="2">
    <source>
        <dbReference type="SMART" id="SM00852"/>
    </source>
</evidence>
<dbReference type="Proteomes" id="UP000318521">
    <property type="component" value="Unassembled WGS sequence"/>
</dbReference>
<organism evidence="3 4">
    <name type="scientific">Alkalicoccobacillus porphyridii</name>
    <dbReference type="NCBI Taxonomy" id="2597270"/>
    <lineage>
        <taxon>Bacteria</taxon>
        <taxon>Bacillati</taxon>
        <taxon>Bacillota</taxon>
        <taxon>Bacilli</taxon>
        <taxon>Bacillales</taxon>
        <taxon>Bacillaceae</taxon>
        <taxon>Alkalicoccobacillus</taxon>
    </lineage>
</organism>
<dbReference type="NCBIfam" id="NF001813">
    <property type="entry name" value="PRK00549.1"/>
    <property type="match status" value="1"/>
</dbReference>
<dbReference type="CDD" id="cd00885">
    <property type="entry name" value="cinA"/>
    <property type="match status" value="1"/>
</dbReference>
<dbReference type="InterPro" id="IPR050101">
    <property type="entry name" value="CinA"/>
</dbReference>
<evidence type="ECO:0000313" key="4">
    <source>
        <dbReference type="Proteomes" id="UP000318521"/>
    </source>
</evidence>
<sequence>MNAEIIAVGSELLLGQITNTNAQYLSKQLAEIGIDVYVHTVVGDNEKRLANSLELAAERADIVILTGGLGPTKDDLTKETAAAFCGRTLVHDEKALQSITDFFEKRKRPMTPNNKKQALVIEGSTVLTNHTGMAPGMLLETEKCTLVLMPGPPREMQPMFELELKPRLLDGSGTAITSRVLRYFGIGESQLETDLEDLIDAQINPTIAPLAGNGEVKLRLTVKHTDADEAERMLDETEQLIQKRVGEFFYGYGEIGLMEQLAIQLKRAGQSISAAESFTAGMFTAGLTSYKGASEIFSGGLTAYSSEVKENMLQVSKETIRQSGVVSEACAMEMAENVRKLFSSDIGVSFTGVAGPDPQEGKEPGTAYIGIAGFKEEVLVFPLSLSGNRQAIRERAIKYSCFYLLNELKRWNATQ</sequence>